<proteinExistence type="predicted"/>
<gene>
    <name evidence="2" type="ORF">ONB1V03_LOCUS9627</name>
</gene>
<dbReference type="OrthoDB" id="6529094at2759"/>
<protein>
    <submittedName>
        <fullName evidence="2">Uncharacterized protein</fullName>
    </submittedName>
</protein>
<dbReference type="AlphaFoldDB" id="A0A7R9M629"/>
<dbReference type="EMBL" id="CAJPVJ010006123">
    <property type="protein sequence ID" value="CAG2170156.1"/>
    <property type="molecule type" value="Genomic_DNA"/>
</dbReference>
<feature type="signal peptide" evidence="1">
    <location>
        <begin position="1"/>
        <end position="20"/>
    </location>
</feature>
<dbReference type="EMBL" id="OC920948">
    <property type="protein sequence ID" value="CAD7652969.1"/>
    <property type="molecule type" value="Genomic_DNA"/>
</dbReference>
<sequence>MNSLLVLSMLLSVGYQCCWAGDDWKQFHTDMKTSLCVADKVDDSVLNKMSDCKKKYIFNPEKAEEIEKKMDAIDKECGEGKDDDLSAYTKVDKTNKAN</sequence>
<name>A0A7R9M629_9ACAR</name>
<evidence type="ECO:0000313" key="2">
    <source>
        <dbReference type="EMBL" id="CAD7652969.1"/>
    </source>
</evidence>
<accession>A0A7R9M629</accession>
<feature type="non-terminal residue" evidence="2">
    <location>
        <position position="98"/>
    </location>
</feature>
<keyword evidence="3" id="KW-1185">Reference proteome</keyword>
<evidence type="ECO:0000256" key="1">
    <source>
        <dbReference type="SAM" id="SignalP"/>
    </source>
</evidence>
<keyword evidence="1" id="KW-0732">Signal</keyword>
<organism evidence="2">
    <name type="scientific">Oppiella nova</name>
    <dbReference type="NCBI Taxonomy" id="334625"/>
    <lineage>
        <taxon>Eukaryota</taxon>
        <taxon>Metazoa</taxon>
        <taxon>Ecdysozoa</taxon>
        <taxon>Arthropoda</taxon>
        <taxon>Chelicerata</taxon>
        <taxon>Arachnida</taxon>
        <taxon>Acari</taxon>
        <taxon>Acariformes</taxon>
        <taxon>Sarcoptiformes</taxon>
        <taxon>Oribatida</taxon>
        <taxon>Brachypylina</taxon>
        <taxon>Oppioidea</taxon>
        <taxon>Oppiidae</taxon>
        <taxon>Oppiella</taxon>
    </lineage>
</organism>
<feature type="chain" id="PRO_5036211408" evidence="1">
    <location>
        <begin position="21"/>
        <end position="98"/>
    </location>
</feature>
<reference evidence="2" key="1">
    <citation type="submission" date="2020-11" db="EMBL/GenBank/DDBJ databases">
        <authorList>
            <person name="Tran Van P."/>
        </authorList>
    </citation>
    <scope>NUCLEOTIDE SEQUENCE</scope>
</reference>
<evidence type="ECO:0000313" key="3">
    <source>
        <dbReference type="Proteomes" id="UP000728032"/>
    </source>
</evidence>
<dbReference type="Proteomes" id="UP000728032">
    <property type="component" value="Unassembled WGS sequence"/>
</dbReference>